<dbReference type="Proteomes" id="UP000482209">
    <property type="component" value="Unassembled WGS sequence"/>
</dbReference>
<dbReference type="SUPFAM" id="SSF144052">
    <property type="entry name" value="Thermophilic metalloprotease-like"/>
    <property type="match status" value="1"/>
</dbReference>
<evidence type="ECO:0000313" key="2">
    <source>
        <dbReference type="EMBL" id="MSS63474.1"/>
    </source>
</evidence>
<reference evidence="2 3" key="1">
    <citation type="submission" date="2019-08" db="EMBL/GenBank/DDBJ databases">
        <title>In-depth cultivation of the pig gut microbiome towards novel bacterial diversity and tailored functional studies.</title>
        <authorList>
            <person name="Wylensek D."/>
            <person name="Hitch T.C.A."/>
            <person name="Clavel T."/>
        </authorList>
    </citation>
    <scope>NUCLEOTIDE SEQUENCE [LARGE SCALE GENOMIC DNA]</scope>
    <source>
        <strain evidence="2 3">WCA-693-APC-MOT-I</strain>
    </source>
</reference>
<dbReference type="InterPro" id="IPR000787">
    <property type="entry name" value="Peptidase_M29"/>
</dbReference>
<sequence>MEERYKMSFLEQIKEENKLFIERYELTCERIQDLINEKIPLKEAYRDYFYKTAKFLGKIQKVTSLVENGELRVLPIEQLQCLNHELYEDIIGENYEQSYANPSYAVDRLGEGIGQMLSFLYTELRGCIAYAFENRLFEITIGQELFLEIYHLFEEEEEKEILEKSIKSSIVYYAGDYSEDMVKIRTREMLNPSYSYATDIIMNCDLTDLRYLYYFGEYITENEWKTATYLNSFSQKEIDKMASTYTEGFRTGFIANNLDISIKSIVNIRYCVGFERLVKAAINQFLDMGLKPTIYRAAVSSIQKNQNLKIGYYSTSPNRQYDYDHRFDDALYISKSFLDRKLDGNKSAYEEMKEQASCFAGPAVIEVFGETPFAPVQKKEALRLSEKQQKLVVDYKRDASLLSNQYLKGDEYSFTIIAYPIPEIGADFEQIFHETVKVNTLDMKLYETIQEKIIDVLDQGEYVHVVGKGKNKTDIKVMLRELKDAKKETLFENCLADVNIPVGEVFTSPQLKGTEGTLHVSEVYLRDLKYIDLELHFKDGMISSYTCNNFEEEEENKKFIRENLMQQHESLPIGEFAIGTNTTAYVMGKNYGISHMLPILIAEKTGPHFAVGDTCYKMSEDIKTYNPNGKEIVAKDNEVSIKRKTSIEEAYFNCHTDITIPYNELGTITVHTRDGKAIDIILDGKFVLEGTEELNGAFEQLKH</sequence>
<dbReference type="GO" id="GO:0006508">
    <property type="term" value="P:proteolysis"/>
    <property type="evidence" value="ECO:0007669"/>
    <property type="project" value="InterPro"/>
</dbReference>
<keyword evidence="3" id="KW-1185">Reference proteome</keyword>
<dbReference type="Pfam" id="PF02073">
    <property type="entry name" value="Peptidase_M29"/>
    <property type="match status" value="1"/>
</dbReference>
<dbReference type="GO" id="GO:0004177">
    <property type="term" value="F:aminopeptidase activity"/>
    <property type="evidence" value="ECO:0007669"/>
    <property type="project" value="UniProtKB-KW"/>
</dbReference>
<proteinExistence type="predicted"/>
<protein>
    <submittedName>
        <fullName evidence="2">Leucyl aminopeptidase</fullName>
    </submittedName>
</protein>
<evidence type="ECO:0000256" key="1">
    <source>
        <dbReference type="ARBA" id="ARBA00022723"/>
    </source>
</evidence>
<dbReference type="GO" id="GO:0046872">
    <property type="term" value="F:metal ion binding"/>
    <property type="evidence" value="ECO:0007669"/>
    <property type="project" value="UniProtKB-KW"/>
</dbReference>
<dbReference type="InterPro" id="IPR052170">
    <property type="entry name" value="M29_Exopeptidase"/>
</dbReference>
<dbReference type="PANTHER" id="PTHR34448:SF1">
    <property type="entry name" value="BLL6088 PROTEIN"/>
    <property type="match status" value="1"/>
</dbReference>
<gene>
    <name evidence="2" type="ORF">FYJ58_06230</name>
</gene>
<dbReference type="PANTHER" id="PTHR34448">
    <property type="entry name" value="AMINOPEPTIDASE"/>
    <property type="match status" value="1"/>
</dbReference>
<keyword evidence="1" id="KW-0479">Metal-binding</keyword>
<name>A0A6L5XXV6_9FIRM</name>
<keyword evidence="2" id="KW-0645">Protease</keyword>
<organism evidence="2 3">
    <name type="scientific">Velocimicrobium porci</name>
    <dbReference type="NCBI Taxonomy" id="2606634"/>
    <lineage>
        <taxon>Bacteria</taxon>
        <taxon>Bacillati</taxon>
        <taxon>Bacillota</taxon>
        <taxon>Clostridia</taxon>
        <taxon>Lachnospirales</taxon>
        <taxon>Lachnospiraceae</taxon>
        <taxon>Velocimicrobium</taxon>
    </lineage>
</organism>
<keyword evidence="2" id="KW-0031">Aminopeptidase</keyword>
<dbReference type="AlphaFoldDB" id="A0A6L5XXV6"/>
<comment type="caution">
    <text evidence="2">The sequence shown here is derived from an EMBL/GenBank/DDBJ whole genome shotgun (WGS) entry which is preliminary data.</text>
</comment>
<evidence type="ECO:0000313" key="3">
    <source>
        <dbReference type="Proteomes" id="UP000482209"/>
    </source>
</evidence>
<dbReference type="EMBL" id="VUMT01000007">
    <property type="protein sequence ID" value="MSS63474.1"/>
    <property type="molecule type" value="Genomic_DNA"/>
</dbReference>
<keyword evidence="2" id="KW-0378">Hydrolase</keyword>
<accession>A0A6L5XXV6</accession>